<comment type="cofactor">
    <cofactor evidence="7">
        <name>Mg(2+)</name>
        <dbReference type="ChEBI" id="CHEBI:18420"/>
    </cofactor>
    <text evidence="7">Binds 1 Mg(2+) ion per subunit.</text>
</comment>
<keyword evidence="7 8" id="KW-0067">ATP-binding</keyword>
<dbReference type="FunFam" id="3.40.50.261:FF:000001">
    <property type="entry name" value="Succinate--CoA ligase [ADP-forming] subunit beta"/>
    <property type="match status" value="1"/>
</dbReference>
<dbReference type="InterPro" id="IPR017866">
    <property type="entry name" value="Succ-CoA_synthase_bsu_CS"/>
</dbReference>
<feature type="domain" description="ATP-grasp" evidence="9">
    <location>
        <begin position="9"/>
        <end position="224"/>
    </location>
</feature>
<feature type="binding site" evidence="7">
    <location>
        <position position="98"/>
    </location>
    <ligand>
        <name>ATP</name>
        <dbReference type="ChEBI" id="CHEBI:30616"/>
    </ligand>
</feature>
<evidence type="ECO:0000256" key="4">
    <source>
        <dbReference type="ARBA" id="ARBA00022723"/>
    </source>
</evidence>
<dbReference type="InterPro" id="IPR013650">
    <property type="entry name" value="ATP-grasp_succ-CoA_synth-type"/>
</dbReference>
<dbReference type="Proteomes" id="UP000885738">
    <property type="component" value="Unassembled WGS sequence"/>
</dbReference>
<dbReference type="PIRSF" id="PIRSF001554">
    <property type="entry name" value="SucCS_beta"/>
    <property type="match status" value="1"/>
</dbReference>
<comment type="subunit">
    <text evidence="7">Heterotetramer of two alpha and two beta subunits.</text>
</comment>
<dbReference type="InterPro" id="IPR005811">
    <property type="entry name" value="SUCC_ACL_C"/>
</dbReference>
<dbReference type="SUPFAM" id="SSF56059">
    <property type="entry name" value="Glutathione synthetase ATP-binding domain-like"/>
    <property type="match status" value="1"/>
</dbReference>
<keyword evidence="6 7" id="KW-0460">Magnesium</keyword>
<keyword evidence="3 7" id="KW-0436">Ligase</keyword>
<dbReference type="Gene3D" id="3.40.50.261">
    <property type="entry name" value="Succinyl-CoA synthetase domains"/>
    <property type="match status" value="1"/>
</dbReference>
<feature type="binding site" evidence="7">
    <location>
        <position position="196"/>
    </location>
    <ligand>
        <name>Mg(2+)</name>
        <dbReference type="ChEBI" id="CHEBI:18420"/>
    </ligand>
</feature>
<comment type="caution">
    <text evidence="10">The sequence shown here is derived from an EMBL/GenBank/DDBJ whole genome shotgun (WGS) entry which is preliminary data.</text>
</comment>
<evidence type="ECO:0000256" key="5">
    <source>
        <dbReference type="ARBA" id="ARBA00022741"/>
    </source>
</evidence>
<dbReference type="HAMAP" id="MF_00558">
    <property type="entry name" value="Succ_CoA_beta"/>
    <property type="match status" value="1"/>
</dbReference>
<comment type="catalytic activity">
    <reaction evidence="7">
        <text>GTP + succinate + CoA = succinyl-CoA + GDP + phosphate</text>
        <dbReference type="Rhea" id="RHEA:22120"/>
        <dbReference type="ChEBI" id="CHEBI:30031"/>
        <dbReference type="ChEBI" id="CHEBI:37565"/>
        <dbReference type="ChEBI" id="CHEBI:43474"/>
        <dbReference type="ChEBI" id="CHEBI:57287"/>
        <dbReference type="ChEBI" id="CHEBI:57292"/>
        <dbReference type="ChEBI" id="CHEBI:58189"/>
    </reaction>
</comment>
<keyword evidence="2 7" id="KW-0816">Tricarboxylic acid cycle</keyword>
<dbReference type="InterPro" id="IPR016102">
    <property type="entry name" value="Succinyl-CoA_synth-like"/>
</dbReference>
<feature type="binding site" evidence="7">
    <location>
        <position position="106"/>
    </location>
    <ligand>
        <name>ATP</name>
        <dbReference type="ChEBI" id="CHEBI:30616"/>
    </ligand>
</feature>
<dbReference type="PROSITE" id="PS50975">
    <property type="entry name" value="ATP_GRASP"/>
    <property type="match status" value="1"/>
</dbReference>
<dbReference type="FunFam" id="3.30.470.20:FF:000002">
    <property type="entry name" value="Succinate--CoA ligase [ADP-forming] subunit beta"/>
    <property type="match status" value="1"/>
</dbReference>
<name>A0A7C1VU58_DESA2</name>
<dbReference type="EC" id="6.2.1.5" evidence="7"/>
<dbReference type="NCBIfam" id="NF001913">
    <property type="entry name" value="PRK00696.1"/>
    <property type="match status" value="1"/>
</dbReference>
<feature type="binding site" evidence="7">
    <location>
        <position position="101"/>
    </location>
    <ligand>
        <name>ATP</name>
        <dbReference type="ChEBI" id="CHEBI:30616"/>
    </ligand>
</feature>
<evidence type="ECO:0000256" key="3">
    <source>
        <dbReference type="ARBA" id="ARBA00022598"/>
    </source>
</evidence>
<evidence type="ECO:0000313" key="10">
    <source>
        <dbReference type="EMBL" id="HEC67661.1"/>
    </source>
</evidence>
<evidence type="ECO:0000256" key="1">
    <source>
        <dbReference type="ARBA" id="ARBA00009182"/>
    </source>
</evidence>
<comment type="similarity">
    <text evidence="1 7">Belongs to the succinate/malate CoA ligase beta subunit family.</text>
</comment>
<dbReference type="Pfam" id="PF08442">
    <property type="entry name" value="ATP-grasp_2"/>
    <property type="match status" value="1"/>
</dbReference>
<dbReference type="GO" id="GO:0006099">
    <property type="term" value="P:tricarboxylic acid cycle"/>
    <property type="evidence" value="ECO:0007669"/>
    <property type="project" value="UniProtKB-UniRule"/>
</dbReference>
<comment type="pathway">
    <text evidence="7">Carbohydrate metabolism; tricarboxylic acid cycle; succinate from succinyl-CoA (ligase route): step 1/1.</text>
</comment>
<comment type="function">
    <text evidence="7">Succinyl-CoA synthetase functions in the citric acid cycle (TCA), coupling the hydrolysis of succinyl-CoA to the synthesis of either ATP or GTP and thus represents the only step of substrate-level phosphorylation in the TCA. The beta subunit provides nucleotide specificity of the enzyme and binds the substrate succinate, while the binding sites for coenzyme A and phosphate are found in the alpha subunit.</text>
</comment>
<dbReference type="GO" id="GO:0005524">
    <property type="term" value="F:ATP binding"/>
    <property type="evidence" value="ECO:0007669"/>
    <property type="project" value="UniProtKB-UniRule"/>
</dbReference>
<feature type="binding site" evidence="7">
    <location>
        <begin position="318"/>
        <end position="320"/>
    </location>
    <ligand>
        <name>substrate</name>
        <note>ligand shared with subunit alpha</note>
    </ligand>
</feature>
<dbReference type="GO" id="GO:0000287">
    <property type="term" value="F:magnesium ion binding"/>
    <property type="evidence" value="ECO:0007669"/>
    <property type="project" value="UniProtKB-UniRule"/>
</dbReference>
<dbReference type="GO" id="GO:0004775">
    <property type="term" value="F:succinate-CoA ligase (ADP-forming) activity"/>
    <property type="evidence" value="ECO:0007669"/>
    <property type="project" value="UniProtKB-UniRule"/>
</dbReference>
<dbReference type="InterPro" id="IPR005809">
    <property type="entry name" value="Succ_CoA_ligase-like_bsu"/>
</dbReference>
<feature type="binding site" evidence="7">
    <location>
        <position position="210"/>
    </location>
    <ligand>
        <name>Mg(2+)</name>
        <dbReference type="ChEBI" id="CHEBI:18420"/>
    </ligand>
</feature>
<gene>
    <name evidence="7" type="primary">sucC</name>
    <name evidence="10" type="ORF">ENI35_02445</name>
</gene>
<dbReference type="GO" id="GO:0042709">
    <property type="term" value="C:succinate-CoA ligase complex"/>
    <property type="evidence" value="ECO:0007669"/>
    <property type="project" value="TreeGrafter"/>
</dbReference>
<reference evidence="10" key="1">
    <citation type="journal article" date="2020" name="mSystems">
        <title>Genome- and Community-Level Interaction Insights into Carbon Utilization and Element Cycling Functions of Hydrothermarchaeota in Hydrothermal Sediment.</title>
        <authorList>
            <person name="Zhou Z."/>
            <person name="Liu Y."/>
            <person name="Xu W."/>
            <person name="Pan J."/>
            <person name="Luo Z.H."/>
            <person name="Li M."/>
        </authorList>
    </citation>
    <scope>NUCLEOTIDE SEQUENCE [LARGE SCALE GENOMIC DNA]</scope>
    <source>
        <strain evidence="10">HyVt-389</strain>
    </source>
</reference>
<feature type="binding site" evidence="7">
    <location>
        <position position="261"/>
    </location>
    <ligand>
        <name>substrate</name>
        <note>ligand shared with subunit alpha</note>
    </ligand>
</feature>
<evidence type="ECO:0000256" key="7">
    <source>
        <dbReference type="HAMAP-Rule" id="MF_00558"/>
    </source>
</evidence>
<dbReference type="AlphaFoldDB" id="A0A7C1VU58"/>
<accession>A0A7C1VU58</accession>
<dbReference type="InterPro" id="IPR013815">
    <property type="entry name" value="ATP_grasp_subdomain_1"/>
</dbReference>
<comment type="catalytic activity">
    <reaction evidence="7">
        <text>succinate + ATP + CoA = succinyl-CoA + ADP + phosphate</text>
        <dbReference type="Rhea" id="RHEA:17661"/>
        <dbReference type="ChEBI" id="CHEBI:30031"/>
        <dbReference type="ChEBI" id="CHEBI:30616"/>
        <dbReference type="ChEBI" id="CHEBI:43474"/>
        <dbReference type="ChEBI" id="CHEBI:57287"/>
        <dbReference type="ChEBI" id="CHEBI:57292"/>
        <dbReference type="ChEBI" id="CHEBI:456216"/>
        <dbReference type="EC" id="6.2.1.5"/>
    </reaction>
</comment>
<dbReference type="InterPro" id="IPR011761">
    <property type="entry name" value="ATP-grasp"/>
</dbReference>
<dbReference type="GO" id="GO:0005829">
    <property type="term" value="C:cytosol"/>
    <property type="evidence" value="ECO:0007669"/>
    <property type="project" value="TreeGrafter"/>
</dbReference>
<organism evidence="10">
    <name type="scientific">Desulfofervidus auxilii</name>
    <dbReference type="NCBI Taxonomy" id="1621989"/>
    <lineage>
        <taxon>Bacteria</taxon>
        <taxon>Pseudomonadati</taxon>
        <taxon>Thermodesulfobacteriota</taxon>
        <taxon>Candidatus Desulfofervidia</taxon>
        <taxon>Candidatus Desulfofervidales</taxon>
        <taxon>Candidatus Desulfofervidaceae</taxon>
        <taxon>Candidatus Desulfofervidus</taxon>
    </lineage>
</organism>
<dbReference type="Gene3D" id="3.30.470.20">
    <property type="entry name" value="ATP-grasp fold, B domain"/>
    <property type="match status" value="1"/>
</dbReference>
<dbReference type="NCBIfam" id="TIGR01016">
    <property type="entry name" value="sucCoAbeta"/>
    <property type="match status" value="1"/>
</dbReference>
<proteinExistence type="inferred from homology"/>
<dbReference type="UniPathway" id="UPA00223">
    <property type="reaction ID" value="UER00999"/>
</dbReference>
<dbReference type="PROSITE" id="PS01217">
    <property type="entry name" value="SUCCINYL_COA_LIG_3"/>
    <property type="match status" value="1"/>
</dbReference>
<evidence type="ECO:0000259" key="9">
    <source>
        <dbReference type="PROSITE" id="PS50975"/>
    </source>
</evidence>
<feature type="binding site" evidence="7">
    <location>
        <position position="45"/>
    </location>
    <ligand>
        <name>ATP</name>
        <dbReference type="ChEBI" id="CHEBI:30616"/>
    </ligand>
</feature>
<keyword evidence="5 7" id="KW-0547">Nucleotide-binding</keyword>
<dbReference type="PANTHER" id="PTHR11815:SF10">
    <property type="entry name" value="SUCCINATE--COA LIGASE [GDP-FORMING] SUBUNIT BETA, MITOCHONDRIAL"/>
    <property type="match status" value="1"/>
</dbReference>
<keyword evidence="4 7" id="KW-0479">Metal-binding</keyword>
<dbReference type="Pfam" id="PF00549">
    <property type="entry name" value="Ligase_CoA"/>
    <property type="match status" value="1"/>
</dbReference>
<sequence length="385" mass="42318">MKIHEYQAKEIFKKFSIPIPEGRLANTVDEVKQAVNELGLPIVIKAQIQAGGRGKAGGVRLAKTLEEAENMAQELLNKPLVTHQTGPQGKIVRKVLIEKASDIKQEFYIGLTIDRTKNRPVMMVSPAGGMEIEELAREKPELIFKEAIDPFLGLLPYQARTLSFKTGLPDLRQAVKLLLSLYKLFVNYDCSLAEINPLALTSDGQLLAIDAKLNFDDSGLYRHPDIKEMLDPYELDSLEYEAMKHRLNYVRLDGNVGIMVNGAGLAMATMDVIKLYGAKPANFLDVGGGANVEMITQGLRILLSDPNVNLIFINIFGGILRCDVLAQGVIQAAKEAEINIPILVRLEGTNVEIGRKMLAESGLNFVVAKDISDAGQKIVKILGRS</sequence>
<protein>
    <recommendedName>
        <fullName evidence="7">Succinate--CoA ligase [ADP-forming] subunit beta</fullName>
        <ecNumber evidence="7">6.2.1.5</ecNumber>
    </recommendedName>
    <alternativeName>
        <fullName evidence="7">Succinyl-CoA synthetase subunit beta</fullName>
        <shortName evidence="7">SCS-beta</shortName>
    </alternativeName>
</protein>
<dbReference type="FunFam" id="3.30.1490.20:FF:000002">
    <property type="entry name" value="Succinate--CoA ligase [ADP-forming] subunit beta"/>
    <property type="match status" value="1"/>
</dbReference>
<dbReference type="Gene3D" id="3.30.1490.20">
    <property type="entry name" value="ATP-grasp fold, A domain"/>
    <property type="match status" value="1"/>
</dbReference>
<evidence type="ECO:0000256" key="8">
    <source>
        <dbReference type="PROSITE-ProRule" id="PRU00409"/>
    </source>
</evidence>
<dbReference type="EMBL" id="DRIH01000078">
    <property type="protein sequence ID" value="HEC67661.1"/>
    <property type="molecule type" value="Genomic_DNA"/>
</dbReference>
<evidence type="ECO:0000256" key="6">
    <source>
        <dbReference type="ARBA" id="ARBA00022842"/>
    </source>
</evidence>
<feature type="binding site" evidence="7">
    <location>
        <begin position="52"/>
        <end position="54"/>
    </location>
    <ligand>
        <name>ATP</name>
        <dbReference type="ChEBI" id="CHEBI:30616"/>
    </ligand>
</feature>
<dbReference type="PANTHER" id="PTHR11815">
    <property type="entry name" value="SUCCINYL-COA SYNTHETASE BETA CHAIN"/>
    <property type="match status" value="1"/>
</dbReference>
<dbReference type="GO" id="GO:0006104">
    <property type="term" value="P:succinyl-CoA metabolic process"/>
    <property type="evidence" value="ECO:0007669"/>
    <property type="project" value="TreeGrafter"/>
</dbReference>
<evidence type="ECO:0000256" key="2">
    <source>
        <dbReference type="ARBA" id="ARBA00022532"/>
    </source>
</evidence>
<dbReference type="SUPFAM" id="SSF52210">
    <property type="entry name" value="Succinyl-CoA synthetase domains"/>
    <property type="match status" value="1"/>
</dbReference>